<dbReference type="InterPro" id="IPR018060">
    <property type="entry name" value="HTH_AraC"/>
</dbReference>
<sequence>MIGSILLGAGFMQSVFLGLYFYRQENTGRQFSRDLGYFFFFLSLIMVSNLVYFSGNLFEFPHLIKTGYLFGFSIAPFFSFAVTRYFGIPKEKQFWFGLFLLVPILFFVFHIPFFLSSGEDKIRSLTNIPQNEIFSESNQFQMMTLAFSLVVFFRTYYRFRLVLEEFSEDFYWEGKLFSRYVLILIFWLFFCILFCIFFPGRTSESISNLGFSIWVLGFAWHRIYLDQKQNDTNQSFEKNQIITKYQKSYLAEERLNELGKNLENLLNNKELILDGDLNLSKISEILGLSPHTTSQVCNRYYGQGLIEVIRNKRIKFAKKALTESNLPVLRIGFDVGFNSKNAFIRAFKDLTNLTPSDYRKKFSAEPKEREL</sequence>
<keyword evidence="4" id="KW-0472">Membrane</keyword>
<keyword evidence="3" id="KW-0804">Transcription</keyword>
<dbReference type="EMBL" id="RQHF01000007">
    <property type="protein sequence ID" value="TGM61501.1"/>
    <property type="molecule type" value="Genomic_DNA"/>
</dbReference>
<keyword evidence="4" id="KW-1133">Transmembrane helix</keyword>
<dbReference type="PROSITE" id="PS00041">
    <property type="entry name" value="HTH_ARAC_FAMILY_1"/>
    <property type="match status" value="1"/>
</dbReference>
<keyword evidence="4" id="KW-0812">Transmembrane</keyword>
<dbReference type="InterPro" id="IPR018062">
    <property type="entry name" value="HTH_AraC-typ_CS"/>
</dbReference>
<dbReference type="SUPFAM" id="SSF46689">
    <property type="entry name" value="Homeodomain-like"/>
    <property type="match status" value="1"/>
</dbReference>
<feature type="transmembrane region" description="Helical" evidence="4">
    <location>
        <begin position="94"/>
        <end position="115"/>
    </location>
</feature>
<dbReference type="Pfam" id="PF12833">
    <property type="entry name" value="HTH_18"/>
    <property type="match status" value="1"/>
</dbReference>
<dbReference type="PANTHER" id="PTHR43280">
    <property type="entry name" value="ARAC-FAMILY TRANSCRIPTIONAL REGULATOR"/>
    <property type="match status" value="1"/>
</dbReference>
<keyword evidence="7" id="KW-1185">Reference proteome</keyword>
<feature type="domain" description="HTH araC/xylS-type" evidence="5">
    <location>
        <begin position="256"/>
        <end position="361"/>
    </location>
</feature>
<gene>
    <name evidence="6" type="ORF">EHQ95_01725</name>
</gene>
<protein>
    <submittedName>
        <fullName evidence="6">AraC family transcriptional regulator</fullName>
    </submittedName>
</protein>
<dbReference type="Gene3D" id="1.10.10.60">
    <property type="entry name" value="Homeodomain-like"/>
    <property type="match status" value="1"/>
</dbReference>
<reference evidence="7" key="1">
    <citation type="journal article" date="2019" name="PLoS Negl. Trop. Dis.">
        <title>Revisiting the worldwide diversity of Leptospira species in the environment.</title>
        <authorList>
            <person name="Vincent A.T."/>
            <person name="Schiettekatte O."/>
            <person name="Bourhy P."/>
            <person name="Veyrier F.J."/>
            <person name="Picardeau M."/>
        </authorList>
    </citation>
    <scope>NUCLEOTIDE SEQUENCE [LARGE SCALE GENOMIC DNA]</scope>
    <source>
        <strain evidence="7">201601955</strain>
    </source>
</reference>
<dbReference type="PROSITE" id="PS01124">
    <property type="entry name" value="HTH_ARAC_FAMILY_2"/>
    <property type="match status" value="1"/>
</dbReference>
<evidence type="ECO:0000256" key="2">
    <source>
        <dbReference type="ARBA" id="ARBA00023125"/>
    </source>
</evidence>
<organism evidence="6 7">
    <name type="scientific">Leptospira vanthielii</name>
    <dbReference type="NCBI Taxonomy" id="293085"/>
    <lineage>
        <taxon>Bacteria</taxon>
        <taxon>Pseudomonadati</taxon>
        <taxon>Spirochaetota</taxon>
        <taxon>Spirochaetia</taxon>
        <taxon>Leptospirales</taxon>
        <taxon>Leptospiraceae</taxon>
        <taxon>Leptospira</taxon>
    </lineage>
</organism>
<evidence type="ECO:0000313" key="6">
    <source>
        <dbReference type="EMBL" id="TGM61501.1"/>
    </source>
</evidence>
<evidence type="ECO:0000256" key="4">
    <source>
        <dbReference type="SAM" id="Phobius"/>
    </source>
</evidence>
<dbReference type="Proteomes" id="UP000298112">
    <property type="component" value="Unassembled WGS sequence"/>
</dbReference>
<dbReference type="SMART" id="SM00342">
    <property type="entry name" value="HTH_ARAC"/>
    <property type="match status" value="1"/>
</dbReference>
<feature type="transmembrane region" description="Helical" evidence="4">
    <location>
        <begin position="67"/>
        <end position="87"/>
    </location>
</feature>
<keyword evidence="2" id="KW-0238">DNA-binding</keyword>
<proteinExistence type="predicted"/>
<dbReference type="PANTHER" id="PTHR43280:SF29">
    <property type="entry name" value="ARAC-FAMILY TRANSCRIPTIONAL REGULATOR"/>
    <property type="match status" value="1"/>
</dbReference>
<feature type="transmembrane region" description="Helical" evidence="4">
    <location>
        <begin position="206"/>
        <end position="225"/>
    </location>
</feature>
<evidence type="ECO:0000313" key="7">
    <source>
        <dbReference type="Proteomes" id="UP000298112"/>
    </source>
</evidence>
<feature type="transmembrane region" description="Helical" evidence="4">
    <location>
        <begin position="6"/>
        <end position="23"/>
    </location>
</feature>
<evidence type="ECO:0000256" key="3">
    <source>
        <dbReference type="ARBA" id="ARBA00023163"/>
    </source>
</evidence>
<feature type="transmembrane region" description="Helical" evidence="4">
    <location>
        <begin position="180"/>
        <end position="200"/>
    </location>
</feature>
<dbReference type="InterPro" id="IPR009057">
    <property type="entry name" value="Homeodomain-like_sf"/>
</dbReference>
<feature type="transmembrane region" description="Helical" evidence="4">
    <location>
        <begin position="35"/>
        <end position="55"/>
    </location>
</feature>
<keyword evidence="1" id="KW-0805">Transcription regulation</keyword>
<evidence type="ECO:0000256" key="1">
    <source>
        <dbReference type="ARBA" id="ARBA00023015"/>
    </source>
</evidence>
<evidence type="ECO:0000259" key="5">
    <source>
        <dbReference type="PROSITE" id="PS01124"/>
    </source>
</evidence>
<accession>A0ABY2NTT7</accession>
<name>A0ABY2NTT7_9LEPT</name>
<comment type="caution">
    <text evidence="6">The sequence shown here is derived from an EMBL/GenBank/DDBJ whole genome shotgun (WGS) entry which is preliminary data.</text>
</comment>
<dbReference type="RefSeq" id="WP_135656646.1">
    <property type="nucleotide sequence ID" value="NZ_RQHF01000007.1"/>
</dbReference>